<dbReference type="HOGENOM" id="CLU_3159394_0_0_6"/>
<protein>
    <submittedName>
        <fullName evidence="1">Uncharacterized protein</fullName>
    </submittedName>
</protein>
<organism evidence="1 2">
    <name type="scientific">Xanthomonas oryzae pv. oryzae (strain PXO99A)</name>
    <dbReference type="NCBI Taxonomy" id="360094"/>
    <lineage>
        <taxon>Bacteria</taxon>
        <taxon>Pseudomonadati</taxon>
        <taxon>Pseudomonadota</taxon>
        <taxon>Gammaproteobacteria</taxon>
        <taxon>Lysobacterales</taxon>
        <taxon>Lysobacteraceae</taxon>
        <taxon>Xanthomonas</taxon>
    </lineage>
</organism>
<dbReference type="AlphaFoldDB" id="A0A0K0GMQ1"/>
<dbReference type="KEGG" id="xop:PXO_01282"/>
<reference evidence="1 2" key="1">
    <citation type="journal article" date="2008" name="BMC Genomics">
        <title>Genome sequence and rapid evolution of the rice pathogen Xanthomonas oryzae pv. oryzae PXO99A.</title>
        <authorList>
            <person name="Salzberg S.L."/>
            <person name="Sommer D.D."/>
            <person name="Schatz M.C."/>
            <person name="Phillippy A.M."/>
            <person name="Rabinowicz P.D."/>
            <person name="Tsuge S."/>
            <person name="Furutani A."/>
            <person name="Ochiai H."/>
            <person name="Delcher A.L."/>
            <person name="Kelley D."/>
            <person name="Madupu R."/>
            <person name="Puiu D."/>
            <person name="Radune D."/>
            <person name="Shumway M."/>
            <person name="Trapnell C."/>
            <person name="Aparna G."/>
            <person name="Jha G."/>
            <person name="Pandey A."/>
            <person name="Patil P.B."/>
            <person name="Ishihara H."/>
            <person name="Meyer D.F."/>
            <person name="Szurek B."/>
            <person name="Verdier V."/>
            <person name="Koebnik R."/>
            <person name="Dow J.M."/>
            <person name="Ryan R.P."/>
            <person name="Hirata H."/>
            <person name="Tsuyumu S."/>
            <person name="Won Lee S."/>
            <person name="Seo Y.S."/>
            <person name="Sriariyanum M."/>
            <person name="Ronald P.C."/>
            <person name="Sonti R.V."/>
            <person name="Van Sluys M.A."/>
            <person name="Leach J.E."/>
            <person name="White F.F."/>
            <person name="Bogdanove A.J."/>
        </authorList>
    </citation>
    <scope>NUCLEOTIDE SEQUENCE [LARGE SCALE GENOMIC DNA]</scope>
    <source>
        <strain evidence="1 2">PXO99A</strain>
    </source>
</reference>
<proteinExistence type="predicted"/>
<sequence length="48" mass="5166">MFGAKLRLSGDLVYGHKHVSLTAAFADLGDIATLADQRGPYLSLQEAF</sequence>
<dbReference type="InterPro" id="IPR021393">
    <property type="entry name" value="DUF3034"/>
</dbReference>
<evidence type="ECO:0000313" key="2">
    <source>
        <dbReference type="Proteomes" id="UP000001740"/>
    </source>
</evidence>
<accession>A0A0K0GMQ1</accession>
<dbReference type="Proteomes" id="UP000001740">
    <property type="component" value="Chromosome"/>
</dbReference>
<dbReference type="Pfam" id="PF11231">
    <property type="entry name" value="DUF3034"/>
    <property type="match status" value="1"/>
</dbReference>
<name>A0A0K0GMQ1_XANOP</name>
<gene>
    <name evidence="1" type="ordered locus">PXO_01282</name>
</gene>
<dbReference type="EMBL" id="CP000967">
    <property type="protein sequence ID" value="ACD60098.1"/>
    <property type="molecule type" value="Genomic_DNA"/>
</dbReference>
<evidence type="ECO:0000313" key="1">
    <source>
        <dbReference type="EMBL" id="ACD60098.1"/>
    </source>
</evidence>